<evidence type="ECO:0000256" key="2">
    <source>
        <dbReference type="ARBA" id="ARBA00022801"/>
    </source>
</evidence>
<reference evidence="8" key="1">
    <citation type="journal article" date="2017" name="Parasit. Vectors">
        <title>Sialotranscriptomics of Rhipicephalus zambeziensis reveals intricate expression profiles of secretory proteins and suggests tight temporal transcriptional regulation during blood-feeding.</title>
        <authorList>
            <person name="de Castro M.H."/>
            <person name="de Klerk D."/>
            <person name="Pienaar R."/>
            <person name="Rees D.J.G."/>
            <person name="Mans B.J."/>
        </authorList>
    </citation>
    <scope>NUCLEOTIDE SEQUENCE</scope>
    <source>
        <tissue evidence="8">Salivary glands</tissue>
    </source>
</reference>
<evidence type="ECO:0000256" key="4">
    <source>
        <dbReference type="ARBA" id="ARBA00023049"/>
    </source>
</evidence>
<protein>
    <submittedName>
        <fullName evidence="8">Reprolysin</fullName>
    </submittedName>
</protein>
<keyword evidence="4" id="KW-0482">Metalloprotease</keyword>
<keyword evidence="1" id="KW-0645">Protease</keyword>
<feature type="chain" id="PRO_5012533425" evidence="6">
    <location>
        <begin position="16"/>
        <end position="494"/>
    </location>
</feature>
<dbReference type="SUPFAM" id="SSF55486">
    <property type="entry name" value="Metalloproteases ('zincins'), catalytic domain"/>
    <property type="match status" value="1"/>
</dbReference>
<dbReference type="GO" id="GO:0004222">
    <property type="term" value="F:metalloendopeptidase activity"/>
    <property type="evidence" value="ECO:0007669"/>
    <property type="project" value="InterPro"/>
</dbReference>
<feature type="domain" description="Peptidase M12B" evidence="7">
    <location>
        <begin position="192"/>
        <end position="404"/>
    </location>
</feature>
<evidence type="ECO:0000256" key="3">
    <source>
        <dbReference type="ARBA" id="ARBA00022833"/>
    </source>
</evidence>
<dbReference type="Pfam" id="PF01421">
    <property type="entry name" value="Reprolysin"/>
    <property type="match status" value="1"/>
</dbReference>
<feature type="active site" evidence="5">
    <location>
        <position position="342"/>
    </location>
</feature>
<evidence type="ECO:0000256" key="6">
    <source>
        <dbReference type="SAM" id="SignalP"/>
    </source>
</evidence>
<dbReference type="Gene3D" id="3.40.390.10">
    <property type="entry name" value="Collagenase (Catalytic Domain)"/>
    <property type="match status" value="1"/>
</dbReference>
<accession>A0A224YEH0</accession>
<evidence type="ECO:0000256" key="5">
    <source>
        <dbReference type="PROSITE-ProRule" id="PRU00276"/>
    </source>
</evidence>
<feature type="signal peptide" evidence="6">
    <location>
        <begin position="1"/>
        <end position="15"/>
    </location>
</feature>
<organism evidence="8">
    <name type="scientific">Rhipicephalus zambeziensis</name>
    <dbReference type="NCBI Taxonomy" id="60191"/>
    <lineage>
        <taxon>Eukaryota</taxon>
        <taxon>Metazoa</taxon>
        <taxon>Ecdysozoa</taxon>
        <taxon>Arthropoda</taxon>
        <taxon>Chelicerata</taxon>
        <taxon>Arachnida</taxon>
        <taxon>Acari</taxon>
        <taxon>Parasitiformes</taxon>
        <taxon>Ixodida</taxon>
        <taxon>Ixodoidea</taxon>
        <taxon>Ixodidae</taxon>
        <taxon>Rhipicephalinae</taxon>
        <taxon>Rhipicephalus</taxon>
        <taxon>Rhipicephalus</taxon>
    </lineage>
</organism>
<keyword evidence="2" id="KW-0378">Hydrolase</keyword>
<dbReference type="PANTHER" id="PTHR11905:SF159">
    <property type="entry name" value="ADAM METALLOPROTEASE"/>
    <property type="match status" value="1"/>
</dbReference>
<dbReference type="PROSITE" id="PS50215">
    <property type="entry name" value="ADAM_MEPRO"/>
    <property type="match status" value="1"/>
</dbReference>
<dbReference type="GO" id="GO:0006509">
    <property type="term" value="P:membrane protein ectodomain proteolysis"/>
    <property type="evidence" value="ECO:0007669"/>
    <property type="project" value="TreeGrafter"/>
</dbReference>
<dbReference type="InterPro" id="IPR024079">
    <property type="entry name" value="MetalloPept_cat_dom_sf"/>
</dbReference>
<comment type="caution">
    <text evidence="5">Lacks conserved residue(s) required for the propagation of feature annotation.</text>
</comment>
<dbReference type="PANTHER" id="PTHR11905">
    <property type="entry name" value="ADAM A DISINTEGRIN AND METALLOPROTEASE DOMAIN"/>
    <property type="match status" value="1"/>
</dbReference>
<evidence type="ECO:0000313" key="8">
    <source>
        <dbReference type="EMBL" id="MAA16097.1"/>
    </source>
</evidence>
<evidence type="ECO:0000259" key="7">
    <source>
        <dbReference type="PROSITE" id="PS50215"/>
    </source>
</evidence>
<keyword evidence="3" id="KW-0862">Zinc</keyword>
<evidence type="ECO:0000256" key="1">
    <source>
        <dbReference type="ARBA" id="ARBA00022670"/>
    </source>
</evidence>
<name>A0A224YEH0_9ACAR</name>
<sequence>MASLTLFLSLQVAIASTVTHGLNEVTEKSITVYPRVLESREDDSEKVLIVHDGYSLHLKKASILARRLLLRDVTKDGVIEQYVDGTHYERHLYEDTNKKASLLLKPTEHGDYSITGLVNFTHRIEPAKLRERSSSRRAAHKIVQIHEIQGSCESDQAIDDQLYELDGSGMKSDTRQASLPEVEMRGAIAQAFGVELHFISDYNHTKYFEGDKDAHTYYVTLFLHSVSLRMDQLTPPVPIGITEIQTTSTDNESYVHLWDNGDLIGNETLKVLNEVVRTDRAYEKADAVYMATGREMITLIPGGKSSYILGTAGSAQACTNTKAAVGEDKPGKFSGVNTAAHEIGHLLGSPDDSKGEWGDCKTEDGYLMSKYAHGKQAFTFSNCSKNAIAKFLESTTSDCLRKKTNCQILSFPNKALKLPGHAMSGDAYCKLFYSGFPRAFFLEQFYAFLKKCKIPCLVEDKRTKKPRFLTTLAPDGTRCDQHDRRRVCKNTICV</sequence>
<proteinExistence type="predicted"/>
<dbReference type="AlphaFoldDB" id="A0A224YEH0"/>
<dbReference type="EMBL" id="GFPF01004951">
    <property type="protein sequence ID" value="MAA16097.1"/>
    <property type="molecule type" value="Transcribed_RNA"/>
</dbReference>
<dbReference type="InterPro" id="IPR001590">
    <property type="entry name" value="Peptidase_M12B"/>
</dbReference>
<keyword evidence="6" id="KW-0732">Signal</keyword>